<evidence type="ECO:0000313" key="1">
    <source>
        <dbReference type="EMBL" id="PIV10537.1"/>
    </source>
</evidence>
<sequence length="63" mass="7413">MILFYIILNGSCLRFIPVGARFEQYPSTVRLPAGRQAVREPFPLDTRLDFQKTTMSNFYRCHE</sequence>
<protein>
    <submittedName>
        <fullName evidence="1">Uncharacterized protein</fullName>
    </submittedName>
</protein>
<dbReference type="AlphaFoldDB" id="A0A2M7BVE0"/>
<proteinExistence type="predicted"/>
<accession>A0A2M7BVE0</accession>
<evidence type="ECO:0000313" key="2">
    <source>
        <dbReference type="Proteomes" id="UP000230673"/>
    </source>
</evidence>
<gene>
    <name evidence="1" type="ORF">COS50_04770</name>
</gene>
<name>A0A2M7BVE0_9BACT</name>
<dbReference type="Proteomes" id="UP000230673">
    <property type="component" value="Unassembled WGS sequence"/>
</dbReference>
<organism evidence="1 2">
    <name type="scientific">Candidatus Roizmanbacteria bacterium CG03_land_8_20_14_0_80_35_26</name>
    <dbReference type="NCBI Taxonomy" id="1974845"/>
    <lineage>
        <taxon>Bacteria</taxon>
        <taxon>Candidatus Roizmaniibacteriota</taxon>
    </lineage>
</organism>
<dbReference type="EMBL" id="PEUY01000077">
    <property type="protein sequence ID" value="PIV10537.1"/>
    <property type="molecule type" value="Genomic_DNA"/>
</dbReference>
<comment type="caution">
    <text evidence="1">The sequence shown here is derived from an EMBL/GenBank/DDBJ whole genome shotgun (WGS) entry which is preliminary data.</text>
</comment>
<reference evidence="2" key="1">
    <citation type="submission" date="2017-09" db="EMBL/GenBank/DDBJ databases">
        <title>Depth-based differentiation of microbial function through sediment-hosted aquifers and enrichment of novel symbionts in the deep terrestrial subsurface.</title>
        <authorList>
            <person name="Probst A.J."/>
            <person name="Ladd B."/>
            <person name="Jarett J.K."/>
            <person name="Geller-Mcgrath D.E."/>
            <person name="Sieber C.M.K."/>
            <person name="Emerson J.B."/>
            <person name="Anantharaman K."/>
            <person name="Thomas B.C."/>
            <person name="Malmstrom R."/>
            <person name="Stieglmeier M."/>
            <person name="Klingl A."/>
            <person name="Woyke T."/>
            <person name="Ryan C.M."/>
            <person name="Banfield J.F."/>
        </authorList>
    </citation>
    <scope>NUCLEOTIDE SEQUENCE [LARGE SCALE GENOMIC DNA]</scope>
</reference>